<evidence type="ECO:0000313" key="2">
    <source>
        <dbReference type="EMBL" id="PRY85081.1"/>
    </source>
</evidence>
<protein>
    <submittedName>
        <fullName evidence="2">Uncharacterized protein</fullName>
    </submittedName>
</protein>
<organism evidence="2 3">
    <name type="scientific">Donghicola tyrosinivorans</name>
    <dbReference type="NCBI Taxonomy" id="1652492"/>
    <lineage>
        <taxon>Bacteria</taxon>
        <taxon>Pseudomonadati</taxon>
        <taxon>Pseudomonadota</taxon>
        <taxon>Alphaproteobacteria</taxon>
        <taxon>Rhodobacterales</taxon>
        <taxon>Roseobacteraceae</taxon>
        <taxon>Donghicola</taxon>
    </lineage>
</organism>
<dbReference type="Proteomes" id="UP000238392">
    <property type="component" value="Unassembled WGS sequence"/>
</dbReference>
<reference evidence="2 3" key="1">
    <citation type="submission" date="2018-03" db="EMBL/GenBank/DDBJ databases">
        <title>Genomic Encyclopedia of Archaeal and Bacterial Type Strains, Phase II (KMG-II): from individual species to whole genera.</title>
        <authorList>
            <person name="Goeker M."/>
        </authorList>
    </citation>
    <scope>NUCLEOTIDE SEQUENCE [LARGE SCALE GENOMIC DNA]</scope>
    <source>
        <strain evidence="2 3">DSM 100212</strain>
    </source>
</reference>
<keyword evidence="1" id="KW-1133">Transmembrane helix</keyword>
<dbReference type="AlphaFoldDB" id="A0A2T0WEG0"/>
<sequence length="304" mass="34966">MQGQNFNLKNRVHIIPFLLITISYLVITTFIYMFLYDECWSCSDSGVVIYTLGFLFACGICMIITISIIRTERMRSQGDTAQTFKRFGMFNRFGSRIWSFEHDFTCDKPLSLTFLQNVDRAFKGITKDVDFKALDFNDRDRKLINHESRHFCASEIFRTSRGTRYSLVLRTEAIGKVQSFSWWVVAGGYESNTKKFVTVSLSPLTIWFWIIPKLRGRTIVRNSILEIYNSDFERIDATARLRIIQRTTFKELVSLLEENGVDISYLKQQSAQIMNITVAGNGRASFGNIIQGQSNSVDSRMGSA</sequence>
<keyword evidence="1" id="KW-0472">Membrane</keyword>
<accession>A0A2T0WEG0</accession>
<feature type="transmembrane region" description="Helical" evidence="1">
    <location>
        <begin position="47"/>
        <end position="69"/>
    </location>
</feature>
<comment type="caution">
    <text evidence="2">The sequence shown here is derived from an EMBL/GenBank/DDBJ whole genome shotgun (WGS) entry which is preliminary data.</text>
</comment>
<evidence type="ECO:0000313" key="3">
    <source>
        <dbReference type="Proteomes" id="UP000238392"/>
    </source>
</evidence>
<evidence type="ECO:0000256" key="1">
    <source>
        <dbReference type="SAM" id="Phobius"/>
    </source>
</evidence>
<name>A0A2T0WEG0_9RHOB</name>
<gene>
    <name evidence="2" type="ORF">CLV74_11852</name>
</gene>
<feature type="transmembrane region" description="Helical" evidence="1">
    <location>
        <begin position="12"/>
        <end position="35"/>
    </location>
</feature>
<dbReference type="EMBL" id="PVTQ01000018">
    <property type="protein sequence ID" value="PRY85081.1"/>
    <property type="molecule type" value="Genomic_DNA"/>
</dbReference>
<proteinExistence type="predicted"/>
<keyword evidence="3" id="KW-1185">Reference proteome</keyword>
<keyword evidence="1" id="KW-0812">Transmembrane</keyword>